<evidence type="ECO:0000313" key="8">
    <source>
        <dbReference type="EMBL" id="QCT04565.1"/>
    </source>
</evidence>
<reference evidence="8 9" key="1">
    <citation type="submission" date="2019-05" db="EMBL/GenBank/DDBJ databases">
        <authorList>
            <person name="Chen C."/>
        </authorList>
    </citation>
    <scope>NUCLEOTIDE SEQUENCE [LARGE SCALE GENOMIC DNA]</scope>
    <source>
        <strain evidence="8 9">HB172198</strain>
    </source>
</reference>
<dbReference type="GO" id="GO:0071973">
    <property type="term" value="P:bacterial-type flagellum-dependent cell motility"/>
    <property type="evidence" value="ECO:0007669"/>
    <property type="project" value="TreeGrafter"/>
</dbReference>
<keyword evidence="8" id="KW-0966">Cell projection</keyword>
<sequence>MVTRISGLASGMDIDAMVKKLMQAERKPLDKLNQQKQLLEWKRESYRETSTKLVSFLQEKLSKLSLSSSISAQKANVSGNLDILSAVASSTASGTMEITVKDLATSSRAVTALNVDANGDSISFNVASSTLLSNLNPKILPGEVQVGEAMITVTAEDTIESFVKKINSSKEAGVTAIYDNSSGLSLTSKATGSAAIKLDANVASAFQLHSKAGTDAALTVNGLAITKSSNSFELNGVNITLKSKTPIGAITRIEVSKDTDKIVENVQSFVDAYNDVLALLNSKVGEERFRKYHPLSTEERAAMSDEEAKLWTSKAKSGMLKSDGILQDTITQMRTALMQGVDIGRDDGKPLILTELGITTGTYDTKGKLILDQDKLKKALEADPEIVSNFFVKKDPATALKSEYTQLDGVYTKLTKITNLSLQRMAETAGTSKVSSDLSSTFLNTSSMGEQLTSLDRRISDMTSRLNRIETNYFKKFSAMETAINRYNSTSSSLAGFMA</sequence>
<dbReference type="Pfam" id="PF02465">
    <property type="entry name" value="FliD_N"/>
    <property type="match status" value="1"/>
</dbReference>
<dbReference type="PANTHER" id="PTHR30288">
    <property type="entry name" value="FLAGELLAR CAP/ASSEMBLY PROTEIN FLID"/>
    <property type="match status" value="1"/>
</dbReference>
<comment type="subcellular location">
    <subcellularLocation>
        <location evidence="5">Secreted</location>
    </subcellularLocation>
    <subcellularLocation>
        <location evidence="5">Bacterial flagellum</location>
    </subcellularLocation>
</comment>
<dbReference type="Pfam" id="PF07196">
    <property type="entry name" value="Flagellin_IN"/>
    <property type="match status" value="1"/>
</dbReference>
<dbReference type="PANTHER" id="PTHR30288:SF0">
    <property type="entry name" value="FLAGELLAR HOOK-ASSOCIATED PROTEIN 2"/>
    <property type="match status" value="1"/>
</dbReference>
<evidence type="ECO:0000259" key="6">
    <source>
        <dbReference type="Pfam" id="PF02465"/>
    </source>
</evidence>
<keyword evidence="8" id="KW-0282">Flagellum</keyword>
<dbReference type="InterPro" id="IPR003481">
    <property type="entry name" value="FliD_N"/>
</dbReference>
<evidence type="ECO:0000256" key="4">
    <source>
        <dbReference type="ARBA" id="ARBA00023143"/>
    </source>
</evidence>
<evidence type="ECO:0000256" key="5">
    <source>
        <dbReference type="RuleBase" id="RU362066"/>
    </source>
</evidence>
<feature type="domain" description="Flagellar hook-associated protein 2 N-terminal" evidence="6">
    <location>
        <begin position="10"/>
        <end position="106"/>
    </location>
</feature>
<dbReference type="EMBL" id="CP040396">
    <property type="protein sequence ID" value="QCT04565.1"/>
    <property type="molecule type" value="Genomic_DNA"/>
</dbReference>
<protein>
    <recommendedName>
        <fullName evidence="5">Flagellar hook-associated protein 2</fullName>
        <shortName evidence="5">HAP2</shortName>
    </recommendedName>
    <alternativeName>
        <fullName evidence="5">Flagellar cap protein</fullName>
    </alternativeName>
</protein>
<keyword evidence="5" id="KW-0964">Secreted</keyword>
<dbReference type="InterPro" id="IPR010810">
    <property type="entry name" value="Flagellin_hook_IN_motif"/>
</dbReference>
<dbReference type="KEGG" id="palo:E6C60_3860"/>
<keyword evidence="4 5" id="KW-0975">Bacterial flagellum</keyword>
<name>A0A4P8XQF8_9BACL</name>
<evidence type="ECO:0000256" key="1">
    <source>
        <dbReference type="ARBA" id="ARBA00009764"/>
    </source>
</evidence>
<dbReference type="AlphaFoldDB" id="A0A4P8XQF8"/>
<dbReference type="InterPro" id="IPR040026">
    <property type="entry name" value="FliD"/>
</dbReference>
<dbReference type="Pfam" id="PF07195">
    <property type="entry name" value="FliD_C"/>
    <property type="match status" value="1"/>
</dbReference>
<dbReference type="GO" id="GO:0007155">
    <property type="term" value="P:cell adhesion"/>
    <property type="evidence" value="ECO:0007669"/>
    <property type="project" value="InterPro"/>
</dbReference>
<comment type="similarity">
    <text evidence="1 5">Belongs to the FliD family.</text>
</comment>
<keyword evidence="8" id="KW-0969">Cilium</keyword>
<proteinExistence type="inferred from homology"/>
<evidence type="ECO:0000313" key="9">
    <source>
        <dbReference type="Proteomes" id="UP000300879"/>
    </source>
</evidence>
<comment type="subunit">
    <text evidence="2 5">Homopentamer.</text>
</comment>
<dbReference type="GO" id="GO:0005576">
    <property type="term" value="C:extracellular region"/>
    <property type="evidence" value="ECO:0007669"/>
    <property type="project" value="UniProtKB-SubCell"/>
</dbReference>
<dbReference type="OrthoDB" id="9776025at2"/>
<gene>
    <name evidence="8" type="ORF">E6C60_3860</name>
</gene>
<dbReference type="RefSeq" id="WP_138227259.1">
    <property type="nucleotide sequence ID" value="NZ_CP040396.1"/>
</dbReference>
<organism evidence="8 9">
    <name type="scientific">Paenibacillus algicola</name>
    <dbReference type="NCBI Taxonomy" id="2565926"/>
    <lineage>
        <taxon>Bacteria</taxon>
        <taxon>Bacillati</taxon>
        <taxon>Bacillota</taxon>
        <taxon>Bacilli</taxon>
        <taxon>Bacillales</taxon>
        <taxon>Paenibacillaceae</taxon>
        <taxon>Paenibacillus</taxon>
    </lineage>
</organism>
<accession>A0A4P8XQF8</accession>
<evidence type="ECO:0000259" key="7">
    <source>
        <dbReference type="Pfam" id="PF07195"/>
    </source>
</evidence>
<dbReference type="InterPro" id="IPR010809">
    <property type="entry name" value="FliD_C"/>
</dbReference>
<comment type="function">
    <text evidence="5">Required for morphogenesis and for the elongation of the flagellar filament by facilitating polymerization of the flagellin monomers at the tip of growing filament. Forms a capping structure, which prevents flagellin subunits (transported through the central channel of the flagellum) from leaking out without polymerization at the distal end.</text>
</comment>
<keyword evidence="3" id="KW-0175">Coiled coil</keyword>
<dbReference type="Proteomes" id="UP000300879">
    <property type="component" value="Chromosome"/>
</dbReference>
<keyword evidence="9" id="KW-1185">Reference proteome</keyword>
<evidence type="ECO:0000256" key="3">
    <source>
        <dbReference type="ARBA" id="ARBA00023054"/>
    </source>
</evidence>
<feature type="domain" description="Flagellar hook-associated protein 2 C-terminal" evidence="7">
    <location>
        <begin position="213"/>
        <end position="489"/>
    </location>
</feature>
<evidence type="ECO:0000256" key="2">
    <source>
        <dbReference type="ARBA" id="ARBA00011255"/>
    </source>
</evidence>
<dbReference type="GO" id="GO:0009424">
    <property type="term" value="C:bacterial-type flagellum hook"/>
    <property type="evidence" value="ECO:0007669"/>
    <property type="project" value="UniProtKB-UniRule"/>
</dbReference>
<dbReference type="GO" id="GO:0009421">
    <property type="term" value="C:bacterial-type flagellum filament cap"/>
    <property type="evidence" value="ECO:0007669"/>
    <property type="project" value="InterPro"/>
</dbReference>